<protein>
    <recommendedName>
        <fullName evidence="1">RapZ C-terminal domain-containing protein</fullName>
    </recommendedName>
</protein>
<dbReference type="OrthoDB" id="3217588at2"/>
<name>A0A6N7L289_9ACTN</name>
<sequence length="128" mass="14203">MHPIRLISFGYLHLKGGPPPTADRVEDVRDRLRDPAAARDILDLDGLDPRVQRIVLNTPGARELIDNLADYAGLPAGPRRIAIGCAGGRHRASGLTEILARELRDRGHQVEVEHLHVHLPRVLKNSDR</sequence>
<keyword evidence="3" id="KW-1185">Reference proteome</keyword>
<dbReference type="PANTHER" id="PTHR30448:SF0">
    <property type="entry name" value="RNASE ADAPTER PROTEIN RAPZ"/>
    <property type="match status" value="1"/>
</dbReference>
<accession>A0A6N7L289</accession>
<comment type="caution">
    <text evidence="2">The sequence shown here is derived from an EMBL/GenBank/DDBJ whole genome shotgun (WGS) entry which is preliminary data.</text>
</comment>
<dbReference type="Proteomes" id="UP000450000">
    <property type="component" value="Unassembled WGS sequence"/>
</dbReference>
<evidence type="ECO:0000313" key="2">
    <source>
        <dbReference type="EMBL" id="MQS17890.1"/>
    </source>
</evidence>
<evidence type="ECO:0000313" key="3">
    <source>
        <dbReference type="Proteomes" id="UP000450000"/>
    </source>
</evidence>
<dbReference type="PANTHER" id="PTHR30448">
    <property type="entry name" value="RNASE ADAPTER PROTEIN RAPZ"/>
    <property type="match status" value="1"/>
</dbReference>
<dbReference type="Pfam" id="PF22740">
    <property type="entry name" value="PapZ_C"/>
    <property type="match status" value="1"/>
</dbReference>
<dbReference type="InterPro" id="IPR053931">
    <property type="entry name" value="RapZ_C"/>
</dbReference>
<feature type="domain" description="RapZ C-terminal" evidence="1">
    <location>
        <begin position="4"/>
        <end position="117"/>
    </location>
</feature>
<dbReference type="GO" id="GO:0005524">
    <property type="term" value="F:ATP binding"/>
    <property type="evidence" value="ECO:0007669"/>
    <property type="project" value="InterPro"/>
</dbReference>
<gene>
    <name evidence="2" type="ORF">F7Q99_38315</name>
</gene>
<dbReference type="InterPro" id="IPR005337">
    <property type="entry name" value="RapZ-like"/>
</dbReference>
<evidence type="ECO:0000259" key="1">
    <source>
        <dbReference type="Pfam" id="PF22740"/>
    </source>
</evidence>
<dbReference type="AlphaFoldDB" id="A0A6N7L289"/>
<dbReference type="RefSeq" id="WP_153471675.1">
    <property type="nucleotide sequence ID" value="NZ_WBOF01000007.1"/>
</dbReference>
<proteinExistence type="predicted"/>
<organism evidence="2 3">
    <name type="scientific">Streptomyces kaniharaensis</name>
    <dbReference type="NCBI Taxonomy" id="212423"/>
    <lineage>
        <taxon>Bacteria</taxon>
        <taxon>Bacillati</taxon>
        <taxon>Actinomycetota</taxon>
        <taxon>Actinomycetes</taxon>
        <taxon>Kitasatosporales</taxon>
        <taxon>Streptomycetaceae</taxon>
        <taxon>Streptomyces</taxon>
    </lineage>
</organism>
<reference evidence="2 3" key="1">
    <citation type="submission" date="2019-09" db="EMBL/GenBank/DDBJ databases">
        <title>Genome Sequences of Streptomyces kaniharaensis ATCC 21070.</title>
        <authorList>
            <person name="Zhu W."/>
            <person name="De Crecy-Lagard V."/>
            <person name="Richards N.G."/>
        </authorList>
    </citation>
    <scope>NUCLEOTIDE SEQUENCE [LARGE SCALE GENOMIC DNA]</scope>
    <source>
        <strain evidence="2 3">SF-557</strain>
    </source>
</reference>
<dbReference type="EMBL" id="WBOF01000007">
    <property type="protein sequence ID" value="MQS17890.1"/>
    <property type="molecule type" value="Genomic_DNA"/>
</dbReference>